<comment type="similarity">
    <text evidence="1">Belongs to the LysR transcriptional regulatory family.</text>
</comment>
<comment type="caution">
    <text evidence="6">The sequence shown here is derived from an EMBL/GenBank/DDBJ whole genome shotgun (WGS) entry which is preliminary data.</text>
</comment>
<dbReference type="Gene3D" id="1.10.10.10">
    <property type="entry name" value="Winged helix-like DNA-binding domain superfamily/Winged helix DNA-binding domain"/>
    <property type="match status" value="1"/>
</dbReference>
<dbReference type="SUPFAM" id="SSF46785">
    <property type="entry name" value="Winged helix' DNA-binding domain"/>
    <property type="match status" value="1"/>
</dbReference>
<keyword evidence="7" id="KW-1185">Reference proteome</keyword>
<dbReference type="Gene3D" id="3.40.190.290">
    <property type="match status" value="1"/>
</dbReference>
<dbReference type="Pfam" id="PF03466">
    <property type="entry name" value="LysR_substrate"/>
    <property type="match status" value="1"/>
</dbReference>
<keyword evidence="4" id="KW-0804">Transcription</keyword>
<reference evidence="6 7" key="1">
    <citation type="submission" date="2019-07" db="EMBL/GenBank/DDBJ databases">
        <title>The pathways for chlorine oxyanion respiration interact through the shared metabolite chlorate.</title>
        <authorList>
            <person name="Barnum T.P."/>
            <person name="Cheng Y."/>
            <person name="Hill K.A."/>
            <person name="Lucas L.N."/>
            <person name="Carlson H.K."/>
            <person name="Coates J.D."/>
        </authorList>
    </citation>
    <scope>NUCLEOTIDE SEQUENCE [LARGE SCALE GENOMIC DNA]</scope>
    <source>
        <strain evidence="6 7">SFB-3</strain>
    </source>
</reference>
<evidence type="ECO:0000313" key="6">
    <source>
        <dbReference type="EMBL" id="TVO55243.1"/>
    </source>
</evidence>
<sequence>MKITLRQLQVFLEVARADSVSRAAERLSMSQSAVSSALGELERQFDTLLFDRVGRVLRLNTMGEQLLPQVADLLDRSQAIEDVLAGRQGYGRLRIGATLTIGNYLATLLVARFLQNHPDSRVDLKVHNTASIIERLAAFELDLGLIEGTCSHPDLEVETWVADELAVFCAPTHPLAGRGDLSLDELRDVEWIVREAGSGTRATFEQAFRRAPHSPRVRLSLEHTEAIKRAVEFGLGVGCLSRLALRDAFRRGSLVPLAVPDLDLMRSFLFVWHRQKYQSAGMREFLALCRAMTVNAGRSDAIDIPFVP</sequence>
<dbReference type="RefSeq" id="WP_144309870.1">
    <property type="nucleotide sequence ID" value="NZ_VMNK01000011.1"/>
</dbReference>
<dbReference type="PANTHER" id="PTHR30126:SF94">
    <property type="entry name" value="LYSR FAMILY TRANSCRIPTIONAL REGULATOR"/>
    <property type="match status" value="1"/>
</dbReference>
<dbReference type="InterPro" id="IPR036388">
    <property type="entry name" value="WH-like_DNA-bd_sf"/>
</dbReference>
<dbReference type="GO" id="GO:0003700">
    <property type="term" value="F:DNA-binding transcription factor activity"/>
    <property type="evidence" value="ECO:0007669"/>
    <property type="project" value="InterPro"/>
</dbReference>
<dbReference type="OrthoDB" id="8839922at2"/>
<accession>A0A557QQR9</accession>
<dbReference type="InterPro" id="IPR036390">
    <property type="entry name" value="WH_DNA-bd_sf"/>
</dbReference>
<dbReference type="Proteomes" id="UP000319502">
    <property type="component" value="Unassembled WGS sequence"/>
</dbReference>
<name>A0A557QQR9_9RHOO</name>
<dbReference type="SUPFAM" id="SSF53850">
    <property type="entry name" value="Periplasmic binding protein-like II"/>
    <property type="match status" value="1"/>
</dbReference>
<dbReference type="InterPro" id="IPR005119">
    <property type="entry name" value="LysR_subst-bd"/>
</dbReference>
<dbReference type="PRINTS" id="PR00039">
    <property type="entry name" value="HTHLYSR"/>
</dbReference>
<protein>
    <submittedName>
        <fullName evidence="6">LysR family transcriptional regulator</fullName>
    </submittedName>
</protein>
<dbReference type="PROSITE" id="PS50931">
    <property type="entry name" value="HTH_LYSR"/>
    <property type="match status" value="1"/>
</dbReference>
<dbReference type="CDD" id="cd08420">
    <property type="entry name" value="PBP2_CysL_like"/>
    <property type="match status" value="1"/>
</dbReference>
<evidence type="ECO:0000313" key="7">
    <source>
        <dbReference type="Proteomes" id="UP000319502"/>
    </source>
</evidence>
<dbReference type="FunFam" id="1.10.10.10:FF:000001">
    <property type="entry name" value="LysR family transcriptional regulator"/>
    <property type="match status" value="1"/>
</dbReference>
<organism evidence="6 7">
    <name type="scientific">Denitromonas halophila</name>
    <dbReference type="NCBI Taxonomy" id="1629404"/>
    <lineage>
        <taxon>Bacteria</taxon>
        <taxon>Pseudomonadati</taxon>
        <taxon>Pseudomonadota</taxon>
        <taxon>Betaproteobacteria</taxon>
        <taxon>Rhodocyclales</taxon>
        <taxon>Zoogloeaceae</taxon>
        <taxon>Denitromonas</taxon>
    </lineage>
</organism>
<evidence type="ECO:0000256" key="4">
    <source>
        <dbReference type="ARBA" id="ARBA00023163"/>
    </source>
</evidence>
<proteinExistence type="inferred from homology"/>
<feature type="domain" description="HTH lysR-type" evidence="5">
    <location>
        <begin position="3"/>
        <end position="60"/>
    </location>
</feature>
<gene>
    <name evidence="6" type="ORF">FHP91_12205</name>
</gene>
<dbReference type="AlphaFoldDB" id="A0A557QQR9"/>
<dbReference type="InterPro" id="IPR000847">
    <property type="entry name" value="LysR_HTH_N"/>
</dbReference>
<dbReference type="EMBL" id="VMNK01000011">
    <property type="protein sequence ID" value="TVO55243.1"/>
    <property type="molecule type" value="Genomic_DNA"/>
</dbReference>
<dbReference type="NCBIfam" id="NF008095">
    <property type="entry name" value="PRK10837.1"/>
    <property type="match status" value="1"/>
</dbReference>
<evidence type="ECO:0000256" key="1">
    <source>
        <dbReference type="ARBA" id="ARBA00009437"/>
    </source>
</evidence>
<evidence type="ECO:0000259" key="5">
    <source>
        <dbReference type="PROSITE" id="PS50931"/>
    </source>
</evidence>
<dbReference type="PANTHER" id="PTHR30126">
    <property type="entry name" value="HTH-TYPE TRANSCRIPTIONAL REGULATOR"/>
    <property type="match status" value="1"/>
</dbReference>
<dbReference type="Pfam" id="PF00126">
    <property type="entry name" value="HTH_1"/>
    <property type="match status" value="1"/>
</dbReference>
<evidence type="ECO:0000256" key="3">
    <source>
        <dbReference type="ARBA" id="ARBA00023125"/>
    </source>
</evidence>
<evidence type="ECO:0000256" key="2">
    <source>
        <dbReference type="ARBA" id="ARBA00023015"/>
    </source>
</evidence>
<keyword evidence="2" id="KW-0805">Transcription regulation</keyword>
<keyword evidence="3" id="KW-0238">DNA-binding</keyword>
<dbReference type="GO" id="GO:0000976">
    <property type="term" value="F:transcription cis-regulatory region binding"/>
    <property type="evidence" value="ECO:0007669"/>
    <property type="project" value="TreeGrafter"/>
</dbReference>